<protein>
    <submittedName>
        <fullName evidence="1">Uncharacterized protein</fullName>
    </submittedName>
</protein>
<evidence type="ECO:0000313" key="1">
    <source>
        <dbReference type="EMBL" id="KAJ9094797.1"/>
    </source>
</evidence>
<comment type="caution">
    <text evidence="1">The sequence shown here is derived from an EMBL/GenBank/DDBJ whole genome shotgun (WGS) entry which is preliminary data.</text>
</comment>
<gene>
    <name evidence="1" type="ORF">QFC19_007831</name>
</gene>
<accession>A0ACC2V797</accession>
<keyword evidence="2" id="KW-1185">Reference proteome</keyword>
<reference evidence="1" key="1">
    <citation type="submission" date="2023-04" db="EMBL/GenBank/DDBJ databases">
        <title>Draft Genome sequencing of Naganishia species isolated from polar environments using Oxford Nanopore Technology.</title>
        <authorList>
            <person name="Leo P."/>
            <person name="Venkateswaran K."/>
        </authorList>
    </citation>
    <scope>NUCLEOTIDE SEQUENCE</scope>
    <source>
        <strain evidence="1">MNA-CCFEE 5261</strain>
    </source>
</reference>
<name>A0ACC2V797_9TREE</name>
<evidence type="ECO:0000313" key="2">
    <source>
        <dbReference type="Proteomes" id="UP001241377"/>
    </source>
</evidence>
<proteinExistence type="predicted"/>
<dbReference type="Proteomes" id="UP001241377">
    <property type="component" value="Unassembled WGS sequence"/>
</dbReference>
<sequence length="255" mass="28045">MKLAKICGIKTTAAAEKAIDSNADLLGMIMVPNRKRTIDKNVALQVTELVKNRRKDTKRQIQTASQLIKHIENDTFSSIDELLSKFKVLIQENGPFSVGVFRNQSIEEVFKTANELDLDIIQLHGSEDKPEFVKYNSKNEKFVIIGRYVVPSDVPNLEPMFESLLKDGKYVGGGLSIPLLDSEAGGEGITIDWDAVGGILKGKFLLAGGLNSDNLKDTSHLKNVIGYDVSGGVEDGEGHKDFTKIENFIKVAHSI</sequence>
<dbReference type="EMBL" id="JASBWR010000108">
    <property type="protein sequence ID" value="KAJ9094797.1"/>
    <property type="molecule type" value="Genomic_DNA"/>
</dbReference>
<organism evidence="1 2">
    <name type="scientific">Naganishia cerealis</name>
    <dbReference type="NCBI Taxonomy" id="610337"/>
    <lineage>
        <taxon>Eukaryota</taxon>
        <taxon>Fungi</taxon>
        <taxon>Dikarya</taxon>
        <taxon>Basidiomycota</taxon>
        <taxon>Agaricomycotina</taxon>
        <taxon>Tremellomycetes</taxon>
        <taxon>Filobasidiales</taxon>
        <taxon>Filobasidiaceae</taxon>
        <taxon>Naganishia</taxon>
    </lineage>
</organism>